<evidence type="ECO:0000313" key="3">
    <source>
        <dbReference type="Proteomes" id="UP000050360"/>
    </source>
</evidence>
<dbReference type="GO" id="GO:0009307">
    <property type="term" value="P:DNA restriction-modification system"/>
    <property type="evidence" value="ECO:0007669"/>
    <property type="project" value="UniProtKB-KW"/>
</dbReference>
<dbReference type="PANTHER" id="PTHR42927:SF1">
    <property type="entry name" value="HELICASE SUPERFAMILY 1 AND 2 DOMAIN-CONTAINING PROTEIN"/>
    <property type="match status" value="1"/>
</dbReference>
<evidence type="ECO:0000259" key="1">
    <source>
        <dbReference type="PROSITE" id="PS51192"/>
    </source>
</evidence>
<dbReference type="InterPro" id="IPR007409">
    <property type="entry name" value="Restrct_endonuc_type1_HsdR_N"/>
</dbReference>
<dbReference type="PANTHER" id="PTHR42927">
    <property type="entry name" value="HELICASE SUPERFAMILY 1 AND 2 DOMAIN-CONTAINING PROTEIN"/>
    <property type="match status" value="1"/>
</dbReference>
<sequence>MKPIPTPIHTEKAFEEAIESSLLQKGGYLKGNPDDFNRELALDTKTIFAFLQESQPEAWEKSLGIHGKALESKLLQRLTKELDNRGTLDVLRNGFIDYGVRYKMAYFKPASGLNPEAERLYKLNKLTVTRQVKYSPNSEKSVDMLHCLNGLPVATVELKNRFTGQDVTNAKKQFIDDRDPKELLFQFKKRALVHFAVDTDEVYMTTKLDGLKTKYLPFNLGYNKGAGNPPNPDGYKTSYLWEYIWEKDSWMDILSRFLHLQVEEYKFEGKIFKQESILFPRHHQLDVVRKLEDDARTNGPGKNYLIEHSAGSGKSNSIAWLAYRLSSLHDKNDKRVFDSVIVVTDRLVLDQQLQNTIYQFEHKQGVVQKIDKNSNQLAEALGSGTNIIITTLQKFPFIIEKIGQIPARNYAVIVDEAHSSQSGEAAKKLKEVLTTGNLEDAARKEREKTYTGSDTEDEIRKSMLSRGQHKNLSFFAFTATPKPKTLEVFGIKDSTGKPIPFHLYSMRQAIEEGFIMDVLKNYTTYKTFFRLSKQIEDDPKINKKKATRAIARFVSLHPHNLAQKTEIIVEHFRQVTMKKIGGKAKAMVVTASRPHVVRYKQEFDRYITEKGYSEIKTLVAFSAFKDEFGILHTESDINGFGEKELPDKFNTMEYQLLLVADKYQTGFDQPLLHTMYVDKKLSGVKAVQTLSRLNRIYPGKEDTFILDFVNDTQEILDSFQPYYEKTFLAETTDPNQLYDLKTKLEGTQVIWQSEIDAFCNVFFKKSGSRTDRDSAQLNAYIDPAVDRYKAIKKEEVQEDFKHTLTVYLRLYSFLSQIMPFQDAELEKFYAYGRLLANKLPKKGMSEKLKLNDEVALEYYRLQKISEGSITLEKGGEYETKTHYRSWHKKGQRGICGAFPDHKRIQ</sequence>
<accession>A0A0P7ZHH4</accession>
<dbReference type="EMBL" id="LKCM01000094">
    <property type="protein sequence ID" value="KPQ44428.1"/>
    <property type="molecule type" value="Genomic_DNA"/>
</dbReference>
<dbReference type="AlphaFoldDB" id="A0A0P7ZHH4"/>
<reference evidence="2 3" key="1">
    <citation type="submission" date="2015-09" db="EMBL/GenBank/DDBJ databases">
        <title>A metagenomics-based metabolic model of nitrate-dependent anaerobic oxidation of methane by Methanoperedens-like archaea.</title>
        <authorList>
            <person name="Arshad A."/>
            <person name="Speth D.R."/>
            <person name="De Graaf R.M."/>
            <person name="Op Den Camp H.J."/>
            <person name="Jetten M.S."/>
            <person name="Welte C.U."/>
        </authorList>
    </citation>
    <scope>NUCLEOTIDE SEQUENCE [LARGE SCALE GENOMIC DNA]</scope>
</reference>
<dbReference type="GO" id="GO:0009035">
    <property type="term" value="F:type I site-specific deoxyribonuclease activity"/>
    <property type="evidence" value="ECO:0007669"/>
    <property type="project" value="UniProtKB-EC"/>
</dbReference>
<dbReference type="SUPFAM" id="SSF52540">
    <property type="entry name" value="P-loop containing nucleoside triphosphate hydrolases"/>
    <property type="match status" value="1"/>
</dbReference>
<name>A0A0P7ZHH4_9EURY</name>
<dbReference type="GO" id="GO:0003677">
    <property type="term" value="F:DNA binding"/>
    <property type="evidence" value="ECO:0007669"/>
    <property type="project" value="UniProtKB-KW"/>
</dbReference>
<dbReference type="InterPro" id="IPR055180">
    <property type="entry name" value="HsdR_RecA-like_helicase_dom_2"/>
</dbReference>
<dbReference type="Pfam" id="PF22679">
    <property type="entry name" value="T1R_D3-like"/>
    <property type="match status" value="1"/>
</dbReference>
<protein>
    <submittedName>
        <fullName evidence="2">Type I restriction-modification system restriction subunit</fullName>
    </submittedName>
</protein>
<evidence type="ECO:0000313" key="2">
    <source>
        <dbReference type="EMBL" id="KPQ44428.1"/>
    </source>
</evidence>
<dbReference type="Gene3D" id="3.40.50.300">
    <property type="entry name" value="P-loop containing nucleotide triphosphate hydrolases"/>
    <property type="match status" value="2"/>
</dbReference>
<dbReference type="PROSITE" id="PS51192">
    <property type="entry name" value="HELICASE_ATP_BIND_1"/>
    <property type="match status" value="1"/>
</dbReference>
<dbReference type="Pfam" id="PF18766">
    <property type="entry name" value="SWI2_SNF2"/>
    <property type="match status" value="1"/>
</dbReference>
<dbReference type="SMART" id="SM00487">
    <property type="entry name" value="DEXDc"/>
    <property type="match status" value="1"/>
</dbReference>
<comment type="caution">
    <text evidence="2">The sequence shown here is derived from an EMBL/GenBank/DDBJ whole genome shotgun (WGS) entry which is preliminary data.</text>
</comment>
<gene>
    <name evidence="2" type="ORF">MPEBLZ_00996</name>
</gene>
<dbReference type="GO" id="GO:0120545">
    <property type="term" value="F:nucleic acid conformation isomerase activity"/>
    <property type="evidence" value="ECO:0007669"/>
    <property type="project" value="UniProtKB-ARBA"/>
</dbReference>
<dbReference type="Gene3D" id="3.90.1570.50">
    <property type="match status" value="1"/>
</dbReference>
<dbReference type="PATRIC" id="fig|1719120.3.peg.1075"/>
<dbReference type="InterPro" id="IPR040980">
    <property type="entry name" value="SWI2_SNF2"/>
</dbReference>
<dbReference type="GO" id="GO:0005524">
    <property type="term" value="F:ATP binding"/>
    <property type="evidence" value="ECO:0007669"/>
    <property type="project" value="UniProtKB-KW"/>
</dbReference>
<proteinExistence type="predicted"/>
<organism evidence="2 3">
    <name type="scientific">Candidatus Methanoperedens nitratireducens</name>
    <dbReference type="NCBI Taxonomy" id="1392998"/>
    <lineage>
        <taxon>Archaea</taxon>
        <taxon>Methanobacteriati</taxon>
        <taxon>Methanobacteriota</taxon>
        <taxon>Stenosarchaea group</taxon>
        <taxon>Methanomicrobia</taxon>
        <taxon>Methanosarcinales</taxon>
        <taxon>ANME-2 cluster</taxon>
        <taxon>Candidatus Methanoperedentaceae</taxon>
        <taxon>Candidatus Methanoperedens</taxon>
    </lineage>
</organism>
<dbReference type="Proteomes" id="UP000050360">
    <property type="component" value="Unassembled WGS sequence"/>
</dbReference>
<dbReference type="InterPro" id="IPR027417">
    <property type="entry name" value="P-loop_NTPase"/>
</dbReference>
<feature type="domain" description="Helicase ATP-binding" evidence="1">
    <location>
        <begin position="295"/>
        <end position="499"/>
    </location>
</feature>
<dbReference type="Pfam" id="PF04313">
    <property type="entry name" value="HSDR_N"/>
    <property type="match status" value="1"/>
</dbReference>
<dbReference type="InterPro" id="IPR014001">
    <property type="entry name" value="Helicase_ATP-bd"/>
</dbReference>